<proteinExistence type="predicted"/>
<organism evidence="1">
    <name type="scientific">viral metagenome</name>
    <dbReference type="NCBI Taxonomy" id="1070528"/>
    <lineage>
        <taxon>unclassified sequences</taxon>
        <taxon>metagenomes</taxon>
        <taxon>organismal metagenomes</taxon>
    </lineage>
</organism>
<protein>
    <submittedName>
        <fullName evidence="1">Uncharacterized protein</fullName>
    </submittedName>
</protein>
<sequence>MASTIAESHQFTYINGLVGKFYEFMGNIYIEHKNLNKITVELVDTPIDTVTNVIDLSIIANPETIDITTQETPSVSSEVTEAIKEAKPVQSFTDYFLFKLYYNYGVKRRMVNDHIALLYYAKNAKGYKSTDPITMLCRHMLLDTRFMRIISLGIPKAVKLDEFCKTYDIDKTNVDTNENSDGIAKFRVYKFPEGTMMTYNPSLGKYNITTIMKEDDEDDEEEATKAASTTINDTMNDTINKNIEIQFNQQFMYSTRKVVGTGHFGSYKSFYEMFSENNDIAKTNLANIPESVIADKVLVFNIEHPENSVISPKSRNVNTLCAVYRFKDELLSQCQYEAITSIAYVDEIETPILDKFQELGKDMIIQIQVTNFKKHVQSYGVNLQLPEIIKKFEKRVKHENDENSAVVEYKYDILDKMSIEQLEKVVLEKPKEFQGYIIYGLNGDRTKINNPTYKELKDLKGNKPITVDQSNTKNLFNLYWRLVKDKKIERFLSEFDIVKNMNAPGYMIYERLFRWFFTIVRNYGFNLSTMYHNTFVKRITPKHEIPFSMKPLCGDLHKQYLETKTPMTHGMVLEYLFRQPENKIFWRLFMQNNEMSAPKL</sequence>
<dbReference type="EMBL" id="MN738988">
    <property type="protein sequence ID" value="QHT34166.1"/>
    <property type="molecule type" value="Genomic_DNA"/>
</dbReference>
<name>A0A6C0EYB6_9ZZZZ</name>
<reference evidence="1" key="1">
    <citation type="journal article" date="2020" name="Nature">
        <title>Giant virus diversity and host interactions through global metagenomics.</title>
        <authorList>
            <person name="Schulz F."/>
            <person name="Roux S."/>
            <person name="Paez-Espino D."/>
            <person name="Jungbluth S."/>
            <person name="Walsh D.A."/>
            <person name="Denef V.J."/>
            <person name="McMahon K.D."/>
            <person name="Konstantinidis K.T."/>
            <person name="Eloe-Fadrosh E.A."/>
            <person name="Kyrpides N.C."/>
            <person name="Woyke T."/>
        </authorList>
    </citation>
    <scope>NUCLEOTIDE SEQUENCE</scope>
    <source>
        <strain evidence="1">GVMAG-M-3300009161-52</strain>
    </source>
</reference>
<evidence type="ECO:0000313" key="1">
    <source>
        <dbReference type="EMBL" id="QHT34166.1"/>
    </source>
</evidence>
<accession>A0A6C0EYB6</accession>
<dbReference type="AlphaFoldDB" id="A0A6C0EYB6"/>